<feature type="domain" description="NAD(P)-binding" evidence="2">
    <location>
        <begin position="11"/>
        <end position="82"/>
    </location>
</feature>
<proteinExistence type="predicted"/>
<dbReference type="Ensembl" id="ENSDNVT00000020537.1">
    <property type="protein sequence ID" value="ENSDNVP00000017072.1"/>
    <property type="gene ID" value="ENSDNVG00000011939.1"/>
</dbReference>
<dbReference type="InterPro" id="IPR016040">
    <property type="entry name" value="NAD(P)-bd_dom"/>
</dbReference>
<evidence type="ECO:0000313" key="4">
    <source>
        <dbReference type="Proteomes" id="UP000694423"/>
    </source>
</evidence>
<evidence type="ECO:0000313" key="3">
    <source>
        <dbReference type="Ensembl" id="ENSDNVP00000017072.1"/>
    </source>
</evidence>
<keyword evidence="4" id="KW-1185">Reference proteome</keyword>
<dbReference type="OrthoDB" id="419598at2759"/>
<evidence type="ECO:0000256" key="1">
    <source>
        <dbReference type="SAM" id="MobiDB-lite"/>
    </source>
</evidence>
<reference evidence="3" key="2">
    <citation type="submission" date="2025-09" db="UniProtKB">
        <authorList>
            <consortium name="Ensembl"/>
        </authorList>
    </citation>
    <scope>IDENTIFICATION</scope>
</reference>
<accession>A0A8C4K7M9</accession>
<dbReference type="InterPro" id="IPR051606">
    <property type="entry name" value="Polyketide_Oxido-like"/>
</dbReference>
<dbReference type="Proteomes" id="UP000694423">
    <property type="component" value="Unplaced"/>
</dbReference>
<dbReference type="GO" id="GO:0004074">
    <property type="term" value="F:biliverdin reductase [NAD(P)H] activity"/>
    <property type="evidence" value="ECO:0007669"/>
    <property type="project" value="TreeGrafter"/>
</dbReference>
<dbReference type="Gene3D" id="3.40.50.720">
    <property type="entry name" value="NAD(P)-binding Rossmann-like Domain"/>
    <property type="match status" value="1"/>
</dbReference>
<reference evidence="3" key="1">
    <citation type="submission" date="2025-08" db="UniProtKB">
        <authorList>
            <consortium name="Ensembl"/>
        </authorList>
    </citation>
    <scope>IDENTIFICATION</scope>
</reference>
<organism evidence="3 4">
    <name type="scientific">Dromaius novaehollandiae</name>
    <name type="common">Emu</name>
    <dbReference type="NCBI Taxonomy" id="8790"/>
    <lineage>
        <taxon>Eukaryota</taxon>
        <taxon>Metazoa</taxon>
        <taxon>Chordata</taxon>
        <taxon>Craniata</taxon>
        <taxon>Vertebrata</taxon>
        <taxon>Euteleostomi</taxon>
        <taxon>Archelosauria</taxon>
        <taxon>Archosauria</taxon>
        <taxon>Dinosauria</taxon>
        <taxon>Saurischia</taxon>
        <taxon>Theropoda</taxon>
        <taxon>Coelurosauria</taxon>
        <taxon>Aves</taxon>
        <taxon>Palaeognathae</taxon>
        <taxon>Casuariiformes</taxon>
        <taxon>Dromaiidae</taxon>
        <taxon>Dromaius</taxon>
    </lineage>
</organism>
<protein>
    <submittedName>
        <fullName evidence="3">Biliverdin reductase B</fullName>
    </submittedName>
</protein>
<name>A0A8C4K7M9_DRONO</name>
<dbReference type="AlphaFoldDB" id="A0A8C4K7M9"/>
<dbReference type="Pfam" id="PF13460">
    <property type="entry name" value="NAD_binding_10"/>
    <property type="match status" value="1"/>
</dbReference>
<dbReference type="PANTHER" id="PTHR43355:SF2">
    <property type="entry name" value="FLAVIN REDUCTASE (NADPH)"/>
    <property type="match status" value="1"/>
</dbReference>
<dbReference type="InterPro" id="IPR036291">
    <property type="entry name" value="NAD(P)-bd_dom_sf"/>
</dbReference>
<dbReference type="PANTHER" id="PTHR43355">
    <property type="entry name" value="FLAVIN REDUCTASE (NADPH)"/>
    <property type="match status" value="1"/>
</dbReference>
<feature type="region of interest" description="Disordered" evidence="1">
    <location>
        <begin position="82"/>
        <end position="119"/>
    </location>
</feature>
<dbReference type="SUPFAM" id="SSF51735">
    <property type="entry name" value="NAD(P)-binding Rossmann-fold domains"/>
    <property type="match status" value="1"/>
</dbReference>
<dbReference type="GO" id="GO:0042602">
    <property type="term" value="F:riboflavin reductase (NADPH) activity"/>
    <property type="evidence" value="ECO:0007669"/>
    <property type="project" value="TreeGrafter"/>
</dbReference>
<sequence>MATCKNIAIFGATGMTGLATLAQALDAGYNVTVLVRDPARLPPEHRPARVVVGDVLNPADVDKAVQGQDAVIVILGTRNDLSRAPRLGAPADPGGPRNPLTLRPPHPGEPHIPLTLGDL</sequence>
<evidence type="ECO:0000259" key="2">
    <source>
        <dbReference type="Pfam" id="PF13460"/>
    </source>
</evidence>